<organism evidence="3 4">
    <name type="scientific">Agromyces humatus</name>
    <dbReference type="NCBI Taxonomy" id="279573"/>
    <lineage>
        <taxon>Bacteria</taxon>
        <taxon>Bacillati</taxon>
        <taxon>Actinomycetota</taxon>
        <taxon>Actinomycetes</taxon>
        <taxon>Micrococcales</taxon>
        <taxon>Microbacteriaceae</taxon>
        <taxon>Agromyces</taxon>
    </lineage>
</organism>
<feature type="transmembrane region" description="Helical" evidence="2">
    <location>
        <begin position="110"/>
        <end position="127"/>
    </location>
</feature>
<feature type="transmembrane region" description="Helical" evidence="2">
    <location>
        <begin position="162"/>
        <end position="183"/>
    </location>
</feature>
<keyword evidence="2" id="KW-0812">Transmembrane</keyword>
<dbReference type="Proteomes" id="UP001500506">
    <property type="component" value="Unassembled WGS sequence"/>
</dbReference>
<feature type="transmembrane region" description="Helical" evidence="2">
    <location>
        <begin position="78"/>
        <end position="98"/>
    </location>
</feature>
<feature type="transmembrane region" description="Helical" evidence="2">
    <location>
        <begin position="189"/>
        <end position="212"/>
    </location>
</feature>
<feature type="transmembrane region" description="Helical" evidence="2">
    <location>
        <begin position="43"/>
        <end position="72"/>
    </location>
</feature>
<feature type="region of interest" description="Disordered" evidence="1">
    <location>
        <begin position="1"/>
        <end position="29"/>
    </location>
</feature>
<keyword evidence="2" id="KW-0472">Membrane</keyword>
<dbReference type="EMBL" id="BAAANH010000001">
    <property type="protein sequence ID" value="GAA1750785.1"/>
    <property type="molecule type" value="Genomic_DNA"/>
</dbReference>
<name>A0ABP4WF77_9MICO</name>
<gene>
    <name evidence="3" type="ORF">GCM10009747_05200</name>
</gene>
<protein>
    <submittedName>
        <fullName evidence="3">Uncharacterized protein</fullName>
    </submittedName>
</protein>
<comment type="caution">
    <text evidence="3">The sequence shown here is derived from an EMBL/GenBank/DDBJ whole genome shotgun (WGS) entry which is preliminary data.</text>
</comment>
<keyword evidence="4" id="KW-1185">Reference proteome</keyword>
<sequence>MNASETGERMSRRERMTRPRTIPEAHGLSGGSIRLTQQEADPIGAITVSPIVAVGAILALVLSIGLTIAHWGEVSSPLAAVLAILFVAGAGFAAARWASPARAPFTADRLWFVVTLAVGATIAEYVSTIGANRYLYDDFGPLVVGMLILSLAPYCTWKSLVAVGLVASAVLSILIVGGSAYVVTGAPTLALVVVGAAPLLSMSAAAAAYSYSVVFETLAWHREANRAVLQHDAELRSGLAHSGAPSGVSVLRREVLPFLAGVMTADRVSLADADRARELAEALRRELRAGIESTWLDDLAARLSATSDVSTTVVDPMGAAVDLREDQRSVLAALILWLGDAGRARSIRASFTTVGDHGCIVVDAELGDQVATKREIDRFVAVARAAALGAEAQSTHEQVRVQLTYRLGD</sequence>
<dbReference type="RefSeq" id="WP_232500048.1">
    <property type="nucleotide sequence ID" value="NZ_BAAANH010000001.1"/>
</dbReference>
<reference evidence="4" key="1">
    <citation type="journal article" date="2019" name="Int. J. Syst. Evol. Microbiol.">
        <title>The Global Catalogue of Microorganisms (GCM) 10K type strain sequencing project: providing services to taxonomists for standard genome sequencing and annotation.</title>
        <authorList>
            <consortium name="The Broad Institute Genomics Platform"/>
            <consortium name="The Broad Institute Genome Sequencing Center for Infectious Disease"/>
            <person name="Wu L."/>
            <person name="Ma J."/>
        </authorList>
    </citation>
    <scope>NUCLEOTIDE SEQUENCE [LARGE SCALE GENOMIC DNA]</scope>
    <source>
        <strain evidence="4">JCM 14319</strain>
    </source>
</reference>
<evidence type="ECO:0000256" key="1">
    <source>
        <dbReference type="SAM" id="MobiDB-lite"/>
    </source>
</evidence>
<evidence type="ECO:0000313" key="4">
    <source>
        <dbReference type="Proteomes" id="UP001500506"/>
    </source>
</evidence>
<feature type="compositionally biased region" description="Basic and acidic residues" evidence="1">
    <location>
        <begin position="1"/>
        <end position="23"/>
    </location>
</feature>
<evidence type="ECO:0000313" key="3">
    <source>
        <dbReference type="EMBL" id="GAA1750785.1"/>
    </source>
</evidence>
<evidence type="ECO:0000256" key="2">
    <source>
        <dbReference type="SAM" id="Phobius"/>
    </source>
</evidence>
<accession>A0ABP4WF77</accession>
<keyword evidence="2" id="KW-1133">Transmembrane helix</keyword>
<proteinExistence type="predicted"/>